<dbReference type="Pfam" id="PF07889">
    <property type="entry name" value="DUF1664"/>
    <property type="match status" value="1"/>
</dbReference>
<evidence type="ECO:0000313" key="3">
    <source>
        <dbReference type="Proteomes" id="UP001428341"/>
    </source>
</evidence>
<dbReference type="AlphaFoldDB" id="A0AAP0MZ37"/>
<proteinExistence type="predicted"/>
<dbReference type="PANTHER" id="PTHR46667">
    <property type="entry name" value="OS05G0182700 PROTEIN"/>
    <property type="match status" value="1"/>
</dbReference>
<dbReference type="Proteomes" id="UP001428341">
    <property type="component" value="Unassembled WGS sequence"/>
</dbReference>
<dbReference type="PANTHER" id="PTHR46667:SF1">
    <property type="entry name" value="OS09G0482740 PROTEIN"/>
    <property type="match status" value="1"/>
</dbReference>
<comment type="caution">
    <text evidence="2">The sequence shown here is derived from an EMBL/GenBank/DDBJ whole genome shotgun (WGS) entry which is preliminary data.</text>
</comment>
<evidence type="ECO:0000259" key="1">
    <source>
        <dbReference type="Pfam" id="PF07889"/>
    </source>
</evidence>
<organism evidence="2 3">
    <name type="scientific">Citrus x changshan-huyou</name>
    <dbReference type="NCBI Taxonomy" id="2935761"/>
    <lineage>
        <taxon>Eukaryota</taxon>
        <taxon>Viridiplantae</taxon>
        <taxon>Streptophyta</taxon>
        <taxon>Embryophyta</taxon>
        <taxon>Tracheophyta</taxon>
        <taxon>Spermatophyta</taxon>
        <taxon>Magnoliopsida</taxon>
        <taxon>eudicotyledons</taxon>
        <taxon>Gunneridae</taxon>
        <taxon>Pentapetalae</taxon>
        <taxon>rosids</taxon>
        <taxon>malvids</taxon>
        <taxon>Sapindales</taxon>
        <taxon>Rutaceae</taxon>
        <taxon>Aurantioideae</taxon>
        <taxon>Citrus</taxon>
    </lineage>
</organism>
<accession>A0AAP0MZ37</accession>
<gene>
    <name evidence="2" type="ORF">WN944_011028</name>
</gene>
<dbReference type="InterPro" id="IPR012458">
    <property type="entry name" value="DUF1664"/>
</dbReference>
<name>A0AAP0MZ37_9ROSI</name>
<keyword evidence="3" id="KW-1185">Reference proteome</keyword>
<dbReference type="EMBL" id="JBCGBO010000002">
    <property type="protein sequence ID" value="KAK9222592.1"/>
    <property type="molecule type" value="Genomic_DNA"/>
</dbReference>
<feature type="domain" description="DUF1664" evidence="1">
    <location>
        <begin position="191"/>
        <end position="260"/>
    </location>
</feature>
<evidence type="ECO:0000313" key="2">
    <source>
        <dbReference type="EMBL" id="KAK9222592.1"/>
    </source>
</evidence>
<sequence>MALQAGVSTSKVIVLLGAGLTGSIVLRSGRLSEIIAQLQELLKGVDEVRFRHLSTIAHFLLLRYCQLFVSLRVFERKSVIKLLAFSQYFKGCHSDCWKLSSFFILMRAVLINLCTSFCLYLQIQQLSQEIKELTLSNPVTIFNGNPSSSGGYSSYLTPAAAIGAMGYCYMWWKLVVFADYIIFFLLLSSSRGWSLSDVMFVTKHNMANAVASVSKQLEHVSETLASTKRQLSKRLQNLDWKLQEQIETSKLIANDVHHLFELSASFERLHLASSYTKELCLCCSFSLFTCIQVDVMNSSLSQIGFDIEMIRQMVAGLEGKLELLEGKQDMANSGLMYLCQVAGDVKNALTQPFQEVSAQLPYHPSVRYEDNSLKGLQFLTEANESRVIEKSISTKKIDHANYLSEQIPAIKTKLHRSYPIGISVIDLAKS</sequence>
<reference evidence="2 3" key="1">
    <citation type="submission" date="2024-05" db="EMBL/GenBank/DDBJ databases">
        <title>Haplotype-resolved chromosome-level genome assembly of Huyou (Citrus changshanensis).</title>
        <authorList>
            <person name="Miao C."/>
            <person name="Chen W."/>
            <person name="Wu Y."/>
            <person name="Wang L."/>
            <person name="Zhao S."/>
            <person name="Grierson D."/>
            <person name="Xu C."/>
            <person name="Chen K."/>
        </authorList>
    </citation>
    <scope>NUCLEOTIDE SEQUENCE [LARGE SCALE GENOMIC DNA]</scope>
    <source>
        <strain evidence="2">01-14</strain>
        <tissue evidence="2">Leaf</tissue>
    </source>
</reference>
<protein>
    <recommendedName>
        <fullName evidence="1">DUF1664 domain-containing protein</fullName>
    </recommendedName>
</protein>